<dbReference type="AlphaFoldDB" id="A0A0S4LFS3"/>
<dbReference type="GO" id="GO:0009102">
    <property type="term" value="P:biotin biosynthetic process"/>
    <property type="evidence" value="ECO:0007669"/>
    <property type="project" value="UniProtKB-UniRule"/>
</dbReference>
<feature type="domain" description="Aminotransferase class I/classII large" evidence="11">
    <location>
        <begin position="60"/>
        <end position="400"/>
    </location>
</feature>
<protein>
    <recommendedName>
        <fullName evidence="10">8-amino-7-ketopelargonate synthase</fullName>
        <ecNumber evidence="10">2.3.1.47</ecNumber>
    </recommendedName>
</protein>
<keyword evidence="7 9" id="KW-0663">Pyridoxal phosphate</keyword>
<comment type="subunit">
    <text evidence="4 10">Homodimer.</text>
</comment>
<evidence type="ECO:0000256" key="2">
    <source>
        <dbReference type="ARBA" id="ARBA00004746"/>
    </source>
</evidence>
<evidence type="ECO:0000256" key="5">
    <source>
        <dbReference type="ARBA" id="ARBA00022679"/>
    </source>
</evidence>
<name>A0A0S4LFS3_9BACT</name>
<dbReference type="NCBIfam" id="TIGR00858">
    <property type="entry name" value="bioF"/>
    <property type="match status" value="1"/>
</dbReference>
<dbReference type="STRING" id="1742972.COMA1_30065"/>
<dbReference type="InterPro" id="IPR050087">
    <property type="entry name" value="AON_synthase_class-II"/>
</dbReference>
<dbReference type="Gene3D" id="3.90.1150.10">
    <property type="entry name" value="Aspartate Aminotransferase, domain 1"/>
    <property type="match status" value="1"/>
</dbReference>
<evidence type="ECO:0000256" key="6">
    <source>
        <dbReference type="ARBA" id="ARBA00022756"/>
    </source>
</evidence>
<dbReference type="GO" id="GO:0030170">
    <property type="term" value="F:pyridoxal phosphate binding"/>
    <property type="evidence" value="ECO:0007669"/>
    <property type="project" value="InterPro"/>
</dbReference>
<evidence type="ECO:0000256" key="9">
    <source>
        <dbReference type="PIRSR" id="PIRSR604723-51"/>
    </source>
</evidence>
<gene>
    <name evidence="12" type="primary">bioF</name>
    <name evidence="12" type="ORF">COMA1_30065</name>
</gene>
<dbReference type="EMBL" id="CZQA01000009">
    <property type="protein sequence ID" value="CUS36460.1"/>
    <property type="molecule type" value="Genomic_DNA"/>
</dbReference>
<dbReference type="InterPro" id="IPR015421">
    <property type="entry name" value="PyrdxlP-dep_Trfase_major"/>
</dbReference>
<dbReference type="Proteomes" id="UP000199032">
    <property type="component" value="Unassembled WGS sequence"/>
</dbReference>
<dbReference type="UniPathway" id="UPA00078"/>
<dbReference type="PROSITE" id="PS00599">
    <property type="entry name" value="AA_TRANSFER_CLASS_2"/>
    <property type="match status" value="1"/>
</dbReference>
<proteinExistence type="inferred from homology"/>
<evidence type="ECO:0000256" key="3">
    <source>
        <dbReference type="ARBA" id="ARBA00010008"/>
    </source>
</evidence>
<dbReference type="InterPro" id="IPR004839">
    <property type="entry name" value="Aminotransferase_I/II_large"/>
</dbReference>
<dbReference type="InterPro" id="IPR015424">
    <property type="entry name" value="PyrdxlP-dep_Trfase"/>
</dbReference>
<dbReference type="PANTHER" id="PTHR13693">
    <property type="entry name" value="CLASS II AMINOTRANSFERASE/8-AMINO-7-OXONONANOATE SYNTHASE"/>
    <property type="match status" value="1"/>
</dbReference>
<dbReference type="InterPro" id="IPR001917">
    <property type="entry name" value="Aminotrans_II_pyridoxalP_BS"/>
</dbReference>
<keyword evidence="12" id="KW-0012">Acyltransferase</keyword>
<evidence type="ECO:0000256" key="4">
    <source>
        <dbReference type="ARBA" id="ARBA00011738"/>
    </source>
</evidence>
<keyword evidence="6" id="KW-0093">Biotin biosynthesis</keyword>
<dbReference type="PANTHER" id="PTHR13693:SF100">
    <property type="entry name" value="8-AMINO-7-OXONONANOATE SYNTHASE"/>
    <property type="match status" value="1"/>
</dbReference>
<dbReference type="InterPro" id="IPR004723">
    <property type="entry name" value="AONS_Archaea/Proteobacteria"/>
</dbReference>
<dbReference type="Gene3D" id="3.40.640.10">
    <property type="entry name" value="Type I PLP-dependent aspartate aminotransferase-like (Major domain)"/>
    <property type="match status" value="1"/>
</dbReference>
<comment type="function">
    <text evidence="10">Catalyzes the decarboxylative condensation of pimeloyl-[acyl-carrier protein] and L-alanine to produce 8-amino-7-oxononanoate (AON), [acyl-carrier protein], and carbon dioxide.</text>
</comment>
<evidence type="ECO:0000259" key="11">
    <source>
        <dbReference type="Pfam" id="PF00155"/>
    </source>
</evidence>
<evidence type="ECO:0000256" key="10">
    <source>
        <dbReference type="RuleBase" id="RU003693"/>
    </source>
</evidence>
<dbReference type="SUPFAM" id="SSF53383">
    <property type="entry name" value="PLP-dependent transferases"/>
    <property type="match status" value="1"/>
</dbReference>
<keyword evidence="5 10" id="KW-0808">Transferase</keyword>
<comment type="cofactor">
    <cofactor evidence="1 9 10">
        <name>pyridoxal 5'-phosphate</name>
        <dbReference type="ChEBI" id="CHEBI:597326"/>
    </cofactor>
</comment>
<feature type="modified residue" description="N6-(pyridoxal phosphate)lysine" evidence="9">
    <location>
        <position position="259"/>
    </location>
</feature>
<dbReference type="GO" id="GO:0008710">
    <property type="term" value="F:8-amino-7-oxononanoate synthase activity"/>
    <property type="evidence" value="ECO:0007669"/>
    <property type="project" value="UniProtKB-UniRule"/>
</dbReference>
<evidence type="ECO:0000256" key="8">
    <source>
        <dbReference type="ARBA" id="ARBA00047715"/>
    </source>
</evidence>
<organism evidence="12 13">
    <name type="scientific">Candidatus Nitrospira nitrosa</name>
    <dbReference type="NCBI Taxonomy" id="1742972"/>
    <lineage>
        <taxon>Bacteria</taxon>
        <taxon>Pseudomonadati</taxon>
        <taxon>Nitrospirota</taxon>
        <taxon>Nitrospiria</taxon>
        <taxon>Nitrospirales</taxon>
        <taxon>Nitrospiraceae</taxon>
        <taxon>Nitrospira</taxon>
    </lineage>
</organism>
<evidence type="ECO:0000256" key="1">
    <source>
        <dbReference type="ARBA" id="ARBA00001933"/>
    </source>
</evidence>
<dbReference type="InterPro" id="IPR015422">
    <property type="entry name" value="PyrdxlP-dep_Trfase_small"/>
</dbReference>
<comment type="similarity">
    <text evidence="3 10">Belongs to the class-II pyridoxal-phosphate-dependent aminotransferase family. BioF subfamily.</text>
</comment>
<evidence type="ECO:0000256" key="7">
    <source>
        <dbReference type="ARBA" id="ARBA00022898"/>
    </source>
</evidence>
<comment type="catalytic activity">
    <reaction evidence="8 10">
        <text>6-carboxyhexanoyl-[ACP] + L-alanine + H(+) = (8S)-8-amino-7-oxononanoate + holo-[ACP] + CO2</text>
        <dbReference type="Rhea" id="RHEA:42288"/>
        <dbReference type="Rhea" id="RHEA-COMP:9685"/>
        <dbReference type="Rhea" id="RHEA-COMP:9955"/>
        <dbReference type="ChEBI" id="CHEBI:15378"/>
        <dbReference type="ChEBI" id="CHEBI:16526"/>
        <dbReference type="ChEBI" id="CHEBI:57972"/>
        <dbReference type="ChEBI" id="CHEBI:64479"/>
        <dbReference type="ChEBI" id="CHEBI:78846"/>
        <dbReference type="ChEBI" id="CHEBI:149468"/>
        <dbReference type="EC" id="2.3.1.47"/>
    </reaction>
</comment>
<evidence type="ECO:0000313" key="12">
    <source>
        <dbReference type="EMBL" id="CUS36460.1"/>
    </source>
</evidence>
<comment type="pathway">
    <text evidence="2 10">Cofactor biosynthesis; biotin biosynthesis.</text>
</comment>
<evidence type="ECO:0000313" key="13">
    <source>
        <dbReference type="Proteomes" id="UP000199032"/>
    </source>
</evidence>
<dbReference type="CDD" id="cd06454">
    <property type="entry name" value="KBL_like"/>
    <property type="match status" value="1"/>
</dbReference>
<accession>A0A0S4LFS3</accession>
<dbReference type="EC" id="2.3.1.47" evidence="10"/>
<dbReference type="Pfam" id="PF00155">
    <property type="entry name" value="Aminotran_1_2"/>
    <property type="match status" value="1"/>
</dbReference>
<reference evidence="12 13" key="1">
    <citation type="submission" date="2015-10" db="EMBL/GenBank/DDBJ databases">
        <authorList>
            <person name="Gilbert D.G."/>
        </authorList>
    </citation>
    <scope>NUCLEOTIDE SEQUENCE [LARGE SCALE GENOMIC DNA]</scope>
    <source>
        <strain evidence="12">COMA1</strain>
    </source>
</reference>
<keyword evidence="13" id="KW-1185">Reference proteome</keyword>
<sequence>MESERGGMGTPLWQPTCRGINLSTDQFRAALQQLTDQSLRRSLSALDSATGPVVNYAGRPVILLSSNDYLGLATHPQVIQAAIEATARYGTGSGASRLVSGTLPPHTSLETALAKFKGTDASLVFGAGYLANVGVIPNLIGRGGLIIADRLCHASLIDGCRLSQADFRVFRHGDCAHLEVLLRRRAGHRRTLIITEGLFSMDGDVAPLTDLVGLAERYEAMLYVDDAHGTGIMGANGRGTIEQFGLEGRIPFHMGTLSKALGSYGAYVVGSNDFVQYLLNLARSFIFTTALPPAMAAAASAAITIVEREPERRAQLWANRQYLFDGLQNQGFCLTPTVSPILPVLIGDAAKASAFADRLLAHGVYASAIRPPTVPDGTSRIRFTVTAVHTTGQLEQALQAMTRAGREVGLL</sequence>